<feature type="domain" description="Helicase ATP-binding" evidence="20">
    <location>
        <begin position="411"/>
        <end position="609"/>
    </location>
</feature>
<dbReference type="InterPro" id="IPR045055">
    <property type="entry name" value="DNA2/NAM7-like"/>
</dbReference>
<dbReference type="GO" id="GO:0071932">
    <property type="term" value="P:replication fork reversal"/>
    <property type="evidence" value="ECO:0007669"/>
    <property type="project" value="TreeGrafter"/>
</dbReference>
<dbReference type="GO" id="GO:0046872">
    <property type="term" value="F:metal ion binding"/>
    <property type="evidence" value="ECO:0007669"/>
    <property type="project" value="UniProtKB-UniRule"/>
</dbReference>
<keyword evidence="11 19" id="KW-0067">ATP-binding</keyword>
<evidence type="ECO:0000256" key="12">
    <source>
        <dbReference type="ARBA" id="ARBA00023004"/>
    </source>
</evidence>
<dbReference type="GO" id="GO:0006281">
    <property type="term" value="P:DNA repair"/>
    <property type="evidence" value="ECO:0007669"/>
    <property type="project" value="UniProtKB-KW"/>
</dbReference>
<dbReference type="InterPro" id="IPR011604">
    <property type="entry name" value="PDDEXK-like_dom_sf"/>
</dbReference>
<keyword evidence="9 19" id="KW-0378">Hydrolase</keyword>
<dbReference type="InterPro" id="IPR027417">
    <property type="entry name" value="P-loop_NTPase"/>
</dbReference>
<dbReference type="STRING" id="6313.A0A158P6R1"/>
<evidence type="ECO:0000313" key="21">
    <source>
        <dbReference type="Proteomes" id="UP000035642"/>
    </source>
</evidence>
<dbReference type="GO" id="GO:0003677">
    <property type="term" value="F:DNA binding"/>
    <property type="evidence" value="ECO:0007669"/>
    <property type="project" value="UniProtKB-UniRule"/>
</dbReference>
<keyword evidence="13 19" id="KW-0411">Iron-sulfur</keyword>
<evidence type="ECO:0000256" key="7">
    <source>
        <dbReference type="ARBA" id="ARBA00022741"/>
    </source>
</evidence>
<reference evidence="21" key="1">
    <citation type="submission" date="2012-09" db="EMBL/GenBank/DDBJ databases">
        <authorList>
            <person name="Martin A.A."/>
        </authorList>
    </citation>
    <scope>NUCLEOTIDE SEQUENCE</scope>
</reference>
<keyword evidence="17 19" id="KW-0511">Multifunctional enzyme</keyword>
<evidence type="ECO:0000256" key="2">
    <source>
        <dbReference type="ARBA" id="ARBA00007913"/>
    </source>
</evidence>
<dbReference type="InterPro" id="IPR041679">
    <property type="entry name" value="DNA2/NAM7-like_C"/>
</dbReference>
<keyword evidence="14 19" id="KW-0238">DNA-binding</keyword>
<dbReference type="GO" id="GO:0016887">
    <property type="term" value="F:ATP hydrolysis activity"/>
    <property type="evidence" value="ECO:0007669"/>
    <property type="project" value="RHEA"/>
</dbReference>
<dbReference type="AlphaFoldDB" id="A0A158P6R1"/>
<keyword evidence="4 19" id="KW-0235">DNA replication</keyword>
<sequence>LIVRKIKHEGGLVDLICTTSDGQESVVYLQDQWADLSIEPNTRIRLIGAKPWGNADWLISNEHGVMIVAPDTLVPCTSITSATWCPRKIVLNERFRGPSVANKAMLIGIVVHELFQLVTRDWLVTHWRENLRDDVVNQLVALHVTPTLFETELEPYAEVGYFSTLLSRDFRKNFFWICVPEQVHDIEETIWSPQLGIKGKVDVTIEVSTIQMRSLELKTGRSGQSAEHAAQVMLYSLMLSSRYKQPIVDGLLLYLKDGISRNVQPRALEMKAIIIQRNNLANYFSNLNADLTDPRFCDKCDHKLICSLYQVCYQNLHSSFFLKHHLHVCGHVLLDYFKKWIKWIYLEWSQDQMRKTGCISDLWRKSVEIRAERKVLIETVSDNFSERLRKLIIDLEPPTVSSALSSLPHSVQKILSNSEQKRAVQSALLSDDYTLVEGFPGSGKTTTIVLLLRCLLEMKRSVLLTANTHSALDNVLAKLRKYIDDSNMLRVGKSSSARESVAGLTLDSKLISLDGDKYEATKRILRNTPIVASTCHYLPRELLFSWRKFDYCVIDEASMVLEPVVLAALNTCRRFVLVGDAHQLAPLVQNKKCAEEGMSVSLFERLQVQKNVLHSLTSQYRMNSSIVRLSSHIFYEDRLVCGNEEVAKACLMALEGFRVHEIAMFIESGRLEESVVFIDTCSPTRLIFSATSNGPGSIENYGEACLVRDVVFVKNGIHPSEIGVMCVYRKQVDLMKSFLSSTKDINSVDQFQGRDKSVIIWSLVWTSSCGKQCELLKDQRRVNVALTRAKHKLVLVGCSESMRSIEVMKRVVENVVILKL</sequence>
<dbReference type="Pfam" id="PF13086">
    <property type="entry name" value="AAA_11"/>
    <property type="match status" value="2"/>
</dbReference>
<keyword evidence="15 19" id="KW-0234">DNA repair</keyword>
<comment type="function">
    <text evidence="19">Key enzyme involved in DNA replication and DNA repair. Involved in Okazaki fragments processing by cleaving long flaps that escape FEN1: flaps that are longer than 27 nucleotides are coated by replication protein A complex (RPA), leading to recruit DNA2 which cleaves the flap until it is too short to bind RPA and becomes a substrate for FEN1. Also involved in 5'-end resection of DNA during double-strand break (DSB) repair by mediating the cleavage of 5'-ssDNA.</text>
</comment>
<dbReference type="InterPro" id="IPR047187">
    <property type="entry name" value="SF1_C_Upf1"/>
</dbReference>
<dbReference type="PANTHER" id="PTHR10887:SF433">
    <property type="entry name" value="DNA REPLICATION ATP-DEPENDENT HELICASE_NUCLEASE DNA2"/>
    <property type="match status" value="1"/>
</dbReference>
<evidence type="ECO:0000256" key="17">
    <source>
        <dbReference type="ARBA" id="ARBA00023268"/>
    </source>
</evidence>
<keyword evidence="16 19" id="KW-0539">Nucleus</keyword>
<keyword evidence="21" id="KW-1185">Reference proteome</keyword>
<organism evidence="21 22">
    <name type="scientific">Angiostrongylus cantonensis</name>
    <name type="common">Rat lungworm</name>
    <dbReference type="NCBI Taxonomy" id="6313"/>
    <lineage>
        <taxon>Eukaryota</taxon>
        <taxon>Metazoa</taxon>
        <taxon>Ecdysozoa</taxon>
        <taxon>Nematoda</taxon>
        <taxon>Chromadorea</taxon>
        <taxon>Rhabditida</taxon>
        <taxon>Rhabditina</taxon>
        <taxon>Rhabditomorpha</taxon>
        <taxon>Strongyloidea</taxon>
        <taxon>Metastrongylidae</taxon>
        <taxon>Angiostrongylus</taxon>
    </lineage>
</organism>
<reference evidence="22" key="2">
    <citation type="submission" date="2016-04" db="UniProtKB">
        <authorList>
            <consortium name="WormBaseParasite"/>
        </authorList>
    </citation>
    <scope>IDENTIFICATION</scope>
</reference>
<evidence type="ECO:0000256" key="1">
    <source>
        <dbReference type="ARBA" id="ARBA00001966"/>
    </source>
</evidence>
<dbReference type="GO" id="GO:0005524">
    <property type="term" value="F:ATP binding"/>
    <property type="evidence" value="ECO:0007669"/>
    <property type="project" value="UniProtKB-UniRule"/>
</dbReference>
<evidence type="ECO:0000259" key="20">
    <source>
        <dbReference type="SMART" id="SM00487"/>
    </source>
</evidence>
<evidence type="ECO:0000256" key="16">
    <source>
        <dbReference type="ARBA" id="ARBA00023242"/>
    </source>
</evidence>
<dbReference type="GO" id="GO:0033567">
    <property type="term" value="P:DNA replication, Okazaki fragment processing"/>
    <property type="evidence" value="ECO:0007669"/>
    <property type="project" value="UniProtKB-UniRule"/>
</dbReference>
<evidence type="ECO:0000256" key="11">
    <source>
        <dbReference type="ARBA" id="ARBA00022840"/>
    </source>
</evidence>
<dbReference type="GO" id="GO:0051539">
    <property type="term" value="F:4 iron, 4 sulfur cluster binding"/>
    <property type="evidence" value="ECO:0007669"/>
    <property type="project" value="UniProtKB-UniRule"/>
</dbReference>
<dbReference type="PANTHER" id="PTHR10887">
    <property type="entry name" value="DNA2/NAM7 HELICASE FAMILY"/>
    <property type="match status" value="1"/>
</dbReference>
<dbReference type="WBParaSite" id="ACAC_0000139601-mRNA-1">
    <property type="protein sequence ID" value="ACAC_0000139601-mRNA-1"/>
    <property type="gene ID" value="ACAC_0000139601"/>
</dbReference>
<dbReference type="SUPFAM" id="SSF52540">
    <property type="entry name" value="P-loop containing nucleoside triphosphate hydrolases"/>
    <property type="match status" value="1"/>
</dbReference>
<dbReference type="Gene3D" id="3.40.50.300">
    <property type="entry name" value="P-loop containing nucleotide triphosphate hydrolases"/>
    <property type="match status" value="3"/>
</dbReference>
<evidence type="ECO:0000256" key="15">
    <source>
        <dbReference type="ARBA" id="ARBA00023204"/>
    </source>
</evidence>
<dbReference type="Pfam" id="PF13087">
    <property type="entry name" value="AAA_12"/>
    <property type="match status" value="1"/>
</dbReference>
<comment type="catalytic activity">
    <reaction evidence="18">
        <text>ATP + H2O = ADP + phosphate + H(+)</text>
        <dbReference type="Rhea" id="RHEA:13065"/>
        <dbReference type="ChEBI" id="CHEBI:15377"/>
        <dbReference type="ChEBI" id="CHEBI:15378"/>
        <dbReference type="ChEBI" id="CHEBI:30616"/>
        <dbReference type="ChEBI" id="CHEBI:43474"/>
        <dbReference type="ChEBI" id="CHEBI:456216"/>
        <dbReference type="EC" id="3.6.4.12"/>
    </reaction>
    <physiologicalReaction direction="left-to-right" evidence="18">
        <dbReference type="Rhea" id="RHEA:13066"/>
    </physiologicalReaction>
</comment>
<protein>
    <recommendedName>
        <fullName evidence="19">DNA replication ATP-dependent helicase/nuclease</fullName>
        <ecNumber evidence="19">3.1.-.-</ecNumber>
        <ecNumber evidence="19">3.6.4.12</ecNumber>
    </recommendedName>
</protein>
<dbReference type="Gene3D" id="3.90.320.10">
    <property type="match status" value="1"/>
</dbReference>
<evidence type="ECO:0000256" key="3">
    <source>
        <dbReference type="ARBA" id="ARBA00022485"/>
    </source>
</evidence>
<dbReference type="SMART" id="SM00487">
    <property type="entry name" value="DEXDc"/>
    <property type="match status" value="1"/>
</dbReference>
<keyword evidence="12 19" id="KW-0408">Iron</keyword>
<accession>A0A158P6R1</accession>
<dbReference type="GO" id="GO:0017108">
    <property type="term" value="F:5'-flap endonuclease activity"/>
    <property type="evidence" value="ECO:0007669"/>
    <property type="project" value="UniProtKB-UniRule"/>
</dbReference>
<keyword evidence="3 19" id="KW-0004">4Fe-4S</keyword>
<evidence type="ECO:0000256" key="4">
    <source>
        <dbReference type="ARBA" id="ARBA00022705"/>
    </source>
</evidence>
<dbReference type="Proteomes" id="UP000035642">
    <property type="component" value="Unassembled WGS sequence"/>
</dbReference>
<evidence type="ECO:0000256" key="9">
    <source>
        <dbReference type="ARBA" id="ARBA00022801"/>
    </source>
</evidence>
<evidence type="ECO:0000256" key="6">
    <source>
        <dbReference type="ARBA" id="ARBA00022723"/>
    </source>
</evidence>
<dbReference type="GO" id="GO:0005694">
    <property type="term" value="C:chromosome"/>
    <property type="evidence" value="ECO:0007669"/>
    <property type="project" value="UniProtKB-SubCell"/>
</dbReference>
<evidence type="ECO:0000256" key="13">
    <source>
        <dbReference type="ARBA" id="ARBA00023014"/>
    </source>
</evidence>
<evidence type="ECO:0000256" key="18">
    <source>
        <dbReference type="ARBA" id="ARBA00048432"/>
    </source>
</evidence>
<evidence type="ECO:0000256" key="14">
    <source>
        <dbReference type="ARBA" id="ARBA00023125"/>
    </source>
</evidence>
<dbReference type="InterPro" id="IPR014808">
    <property type="entry name" value="DNA_replication_fac_Dna2_N"/>
</dbReference>
<keyword evidence="10 19" id="KW-0347">Helicase</keyword>
<keyword evidence="8 19" id="KW-0227">DNA damage</keyword>
<dbReference type="InterPro" id="IPR041677">
    <property type="entry name" value="DNA2/NAM7_AAA_11"/>
</dbReference>
<dbReference type="GO" id="GO:0017116">
    <property type="term" value="F:single-stranded DNA helicase activity"/>
    <property type="evidence" value="ECO:0007669"/>
    <property type="project" value="UniProtKB-UniRule"/>
</dbReference>
<dbReference type="EC" id="3.6.4.12" evidence="19"/>
<dbReference type="CDD" id="cd22318">
    <property type="entry name" value="DNA2_N-like"/>
    <property type="match status" value="1"/>
</dbReference>
<keyword evidence="7 19" id="KW-0547">Nucleotide-binding</keyword>
<dbReference type="InterPro" id="IPR014001">
    <property type="entry name" value="Helicase_ATP-bd"/>
</dbReference>
<dbReference type="CDD" id="cd18808">
    <property type="entry name" value="SF1_C_Upf1"/>
    <property type="match status" value="1"/>
</dbReference>
<evidence type="ECO:0000256" key="5">
    <source>
        <dbReference type="ARBA" id="ARBA00022722"/>
    </source>
</evidence>
<evidence type="ECO:0000256" key="8">
    <source>
        <dbReference type="ARBA" id="ARBA00022763"/>
    </source>
</evidence>
<dbReference type="EC" id="3.1.-.-" evidence="19"/>
<evidence type="ECO:0000256" key="10">
    <source>
        <dbReference type="ARBA" id="ARBA00022806"/>
    </source>
</evidence>
<dbReference type="Pfam" id="PF08696">
    <property type="entry name" value="Dna2"/>
    <property type="match status" value="1"/>
</dbReference>
<evidence type="ECO:0000313" key="22">
    <source>
        <dbReference type="WBParaSite" id="ACAC_0000139601-mRNA-1"/>
    </source>
</evidence>
<name>A0A158P6R1_ANGCA</name>
<dbReference type="GO" id="GO:0005737">
    <property type="term" value="C:cytoplasm"/>
    <property type="evidence" value="ECO:0007669"/>
    <property type="project" value="TreeGrafter"/>
</dbReference>
<evidence type="ECO:0000256" key="19">
    <source>
        <dbReference type="RuleBase" id="RU367041"/>
    </source>
</evidence>
<keyword evidence="6 19" id="KW-0479">Metal-binding</keyword>
<comment type="subcellular location">
    <subcellularLocation>
        <location evidence="19">Nucleus</location>
    </subcellularLocation>
    <subcellularLocation>
        <location evidence="19">Chromosome</location>
    </subcellularLocation>
</comment>
<keyword evidence="19" id="KW-0158">Chromosome</keyword>
<comment type="cofactor">
    <cofactor evidence="1">
        <name>[4Fe-4S] cluster</name>
        <dbReference type="ChEBI" id="CHEBI:49883"/>
    </cofactor>
</comment>
<dbReference type="GO" id="GO:0005634">
    <property type="term" value="C:nucleus"/>
    <property type="evidence" value="ECO:0007669"/>
    <property type="project" value="UniProtKB-SubCell"/>
</dbReference>
<proteinExistence type="inferred from homology"/>
<comment type="similarity">
    <text evidence="2 19">Belongs to the DNA2/NAM7 helicase family.</text>
</comment>
<keyword evidence="5 19" id="KW-0540">Nuclease</keyword>